<feature type="domain" description="Major facilitator superfamily (MFS) profile" evidence="8">
    <location>
        <begin position="33"/>
        <end position="484"/>
    </location>
</feature>
<keyword evidence="10" id="KW-1185">Reference proteome</keyword>
<evidence type="ECO:0000313" key="10">
    <source>
        <dbReference type="Proteomes" id="UP001596045"/>
    </source>
</evidence>
<gene>
    <name evidence="9" type="ORF">ACFPM8_17030</name>
</gene>
<dbReference type="CDD" id="cd17321">
    <property type="entry name" value="MFS_MMR_MDR_like"/>
    <property type="match status" value="1"/>
</dbReference>
<feature type="transmembrane region" description="Helical" evidence="7">
    <location>
        <begin position="99"/>
        <end position="122"/>
    </location>
</feature>
<evidence type="ECO:0000256" key="6">
    <source>
        <dbReference type="ARBA" id="ARBA00023136"/>
    </source>
</evidence>
<evidence type="ECO:0000256" key="4">
    <source>
        <dbReference type="ARBA" id="ARBA00022692"/>
    </source>
</evidence>
<dbReference type="PROSITE" id="PS50850">
    <property type="entry name" value="MFS"/>
    <property type="match status" value="1"/>
</dbReference>
<name>A0ABW0MCQ1_9BURK</name>
<accession>A0ABW0MCQ1</accession>
<dbReference type="InterPro" id="IPR020846">
    <property type="entry name" value="MFS_dom"/>
</dbReference>
<feature type="transmembrane region" description="Helical" evidence="7">
    <location>
        <begin position="456"/>
        <end position="477"/>
    </location>
</feature>
<feature type="transmembrane region" description="Helical" evidence="7">
    <location>
        <begin position="128"/>
        <end position="145"/>
    </location>
</feature>
<dbReference type="Pfam" id="PF07690">
    <property type="entry name" value="MFS_1"/>
    <property type="match status" value="1"/>
</dbReference>
<protein>
    <submittedName>
        <fullName evidence="9">MFS transporter</fullName>
    </submittedName>
</protein>
<evidence type="ECO:0000256" key="1">
    <source>
        <dbReference type="ARBA" id="ARBA00004651"/>
    </source>
</evidence>
<evidence type="ECO:0000259" key="8">
    <source>
        <dbReference type="PROSITE" id="PS50850"/>
    </source>
</evidence>
<keyword evidence="5 7" id="KW-1133">Transmembrane helix</keyword>
<proteinExistence type="predicted"/>
<dbReference type="RefSeq" id="WP_378999168.1">
    <property type="nucleotide sequence ID" value="NZ_JBHSMT010000028.1"/>
</dbReference>
<organism evidence="9 10">
    <name type="scientific">Paraherbaspirillum soli</name>
    <dbReference type="NCBI Taxonomy" id="631222"/>
    <lineage>
        <taxon>Bacteria</taxon>
        <taxon>Pseudomonadati</taxon>
        <taxon>Pseudomonadota</taxon>
        <taxon>Betaproteobacteria</taxon>
        <taxon>Burkholderiales</taxon>
        <taxon>Oxalobacteraceae</taxon>
        <taxon>Paraherbaspirillum</taxon>
    </lineage>
</organism>
<feature type="transmembrane region" description="Helical" evidence="7">
    <location>
        <begin position="286"/>
        <end position="308"/>
    </location>
</feature>
<dbReference type="PRINTS" id="PR01036">
    <property type="entry name" value="TCRTETB"/>
</dbReference>
<feature type="transmembrane region" description="Helical" evidence="7">
    <location>
        <begin position="424"/>
        <end position="444"/>
    </location>
</feature>
<evidence type="ECO:0000256" key="2">
    <source>
        <dbReference type="ARBA" id="ARBA00022448"/>
    </source>
</evidence>
<dbReference type="InterPro" id="IPR036259">
    <property type="entry name" value="MFS_trans_sf"/>
</dbReference>
<feature type="transmembrane region" description="Helical" evidence="7">
    <location>
        <begin position="157"/>
        <end position="181"/>
    </location>
</feature>
<reference evidence="10" key="1">
    <citation type="journal article" date="2019" name="Int. J. Syst. Evol. Microbiol.">
        <title>The Global Catalogue of Microorganisms (GCM) 10K type strain sequencing project: providing services to taxonomists for standard genome sequencing and annotation.</title>
        <authorList>
            <consortium name="The Broad Institute Genomics Platform"/>
            <consortium name="The Broad Institute Genome Sequencing Center for Infectious Disease"/>
            <person name="Wu L."/>
            <person name="Ma J."/>
        </authorList>
    </citation>
    <scope>NUCLEOTIDE SEQUENCE [LARGE SCALE GENOMIC DNA]</scope>
    <source>
        <strain evidence="10">JCM 17066</strain>
    </source>
</reference>
<feature type="transmembrane region" description="Helical" evidence="7">
    <location>
        <begin position="320"/>
        <end position="341"/>
    </location>
</feature>
<dbReference type="Proteomes" id="UP001596045">
    <property type="component" value="Unassembled WGS sequence"/>
</dbReference>
<feature type="transmembrane region" description="Helical" evidence="7">
    <location>
        <begin position="353"/>
        <end position="371"/>
    </location>
</feature>
<evidence type="ECO:0000256" key="7">
    <source>
        <dbReference type="SAM" id="Phobius"/>
    </source>
</evidence>
<dbReference type="Gene3D" id="1.20.1250.20">
    <property type="entry name" value="MFS general substrate transporter like domains"/>
    <property type="match status" value="1"/>
</dbReference>
<dbReference type="InterPro" id="IPR011701">
    <property type="entry name" value="MFS"/>
</dbReference>
<feature type="transmembrane region" description="Helical" evidence="7">
    <location>
        <begin position="224"/>
        <end position="242"/>
    </location>
</feature>
<keyword evidence="2" id="KW-0813">Transport</keyword>
<feature type="transmembrane region" description="Helical" evidence="7">
    <location>
        <begin position="248"/>
        <end position="266"/>
    </location>
</feature>
<dbReference type="PANTHER" id="PTHR42718">
    <property type="entry name" value="MAJOR FACILITATOR SUPERFAMILY MULTIDRUG TRANSPORTER MFSC"/>
    <property type="match status" value="1"/>
</dbReference>
<dbReference type="EMBL" id="JBHSMT010000028">
    <property type="protein sequence ID" value="MFC5475668.1"/>
    <property type="molecule type" value="Genomic_DNA"/>
</dbReference>
<evidence type="ECO:0000256" key="5">
    <source>
        <dbReference type="ARBA" id="ARBA00022989"/>
    </source>
</evidence>
<comment type="caution">
    <text evidence="9">The sequence shown here is derived from an EMBL/GenBank/DDBJ whole genome shotgun (WGS) entry which is preliminary data.</text>
</comment>
<feature type="transmembrane region" description="Helical" evidence="7">
    <location>
        <begin position="377"/>
        <end position="394"/>
    </location>
</feature>
<evidence type="ECO:0000256" key="3">
    <source>
        <dbReference type="ARBA" id="ARBA00022475"/>
    </source>
</evidence>
<keyword evidence="4 7" id="KW-0812">Transmembrane</keyword>
<evidence type="ECO:0000313" key="9">
    <source>
        <dbReference type="EMBL" id="MFC5475668.1"/>
    </source>
</evidence>
<dbReference type="SUPFAM" id="SSF103473">
    <property type="entry name" value="MFS general substrate transporter"/>
    <property type="match status" value="1"/>
</dbReference>
<sequence length="494" mass="50425">MADYNYKRLISGPDEAVAGSASNATGTPSVRWALAGLSLSMLMSSLDTSIANAGLPTLAQAFGASFQAVQWIVLAYLLAITTLIVSVGRFGDIIGRRRLLLGGIVLFTVASLLCGVAPSLWFLVAARAAQGLGAAVMMALAMACVSETVPKEKTGSAMGLLGTMSAIGTTLGPSLGGLLIAGPGWRAIFLVNVPLGILNFVLAQRYLPADRQRPKTDRTGFDHTGTLLLAVTLAAYALAMTIGRGRFGALNAALLLAAVLVAALFLRVEAKAASPLIRLAMFRNPVLSASLAMSALVSTVMMSTLVVGPFYLSRALGLEAVLVGLVLSAGPLVAALTGVPAGRIVDRFGAQRMTIAGLIGMAAGCCVLSLVPATFGIAGYVTPIVCITASYALFQAANNTAVMSDIRADQRGVISGMLSLSRNLGLITGASAMGAVFALASAATDMAMARPAAIATGMHITFAVAGILIVVALAIAIKRRTGLNQADAAQCTIG</sequence>
<feature type="transmembrane region" description="Helical" evidence="7">
    <location>
        <begin position="187"/>
        <end position="203"/>
    </location>
</feature>
<feature type="transmembrane region" description="Helical" evidence="7">
    <location>
        <begin position="68"/>
        <end position="87"/>
    </location>
</feature>
<dbReference type="PANTHER" id="PTHR42718:SF46">
    <property type="entry name" value="BLR6921 PROTEIN"/>
    <property type="match status" value="1"/>
</dbReference>
<keyword evidence="6 7" id="KW-0472">Membrane</keyword>
<dbReference type="Gene3D" id="1.20.1720.10">
    <property type="entry name" value="Multidrug resistance protein D"/>
    <property type="match status" value="1"/>
</dbReference>
<comment type="subcellular location">
    <subcellularLocation>
        <location evidence="1">Cell membrane</location>
        <topology evidence="1">Multi-pass membrane protein</topology>
    </subcellularLocation>
</comment>
<keyword evidence="3" id="KW-1003">Cell membrane</keyword>